<proteinExistence type="predicted"/>
<feature type="compositionally biased region" description="Basic residues" evidence="1">
    <location>
        <begin position="112"/>
        <end position="130"/>
    </location>
</feature>
<feature type="compositionally biased region" description="Polar residues" evidence="1">
    <location>
        <begin position="7"/>
        <end position="31"/>
    </location>
</feature>
<dbReference type="OrthoDB" id="4158087at2759"/>
<sequence length="584" mass="65328">MMVDAPNRSNNSTPNLASDSSPPEQLQRRNTSVTTMARQYEFFVTTTKPHLPNGAERGMIRRLVMRNFFDTKTTAPQVDIPEQSSATTVMARNQLSNRFRIQRSKSEDTTKGRKLMLKNGKGKSKGKRRSSPIGTTENYVMDQMTGIGCYTAKNAKEKLREGTIEPALKIPTLRIDPSAHRIDPFDILPIPGTPQFDMLFQLYKSAPKTNSIAIDAKNTWPTWTIHDAGLLHATLATWAIYGVLAKGLSELHCCHLKHKSGAISAISSKLMEPDGVVSDEVIGTVLTLASFENLFGAYDTAQMHLMALNQMLTARGGLYAIEHNDGLLRGILWADFHTAAAFRTPPSFPLVCLDSDAPLLPDELMEEAAYKSPTSLLQLSLAATECFNIFYRLHRISLAMSSHWSGKVSRLTLSNLLYHMQNIILSVPDRSRDFIEFDREVQACRNEGEEDQRKKADAASVVEGLLAATLIFVYIALRGLPANAKIFAILLGRLRVAIDRPATSAVEVWGREKNLKMLVWVLVVACSVVTSNEDRAWWISKLSDMCDILGIERQAELEDAMQHIAWIDVFFDRKLDRIWEDMTV</sequence>
<dbReference type="InterPro" id="IPR021858">
    <property type="entry name" value="Fun_TF"/>
</dbReference>
<evidence type="ECO:0008006" key="4">
    <source>
        <dbReference type="Google" id="ProtNLM"/>
    </source>
</evidence>
<dbReference type="EMBL" id="KI964803">
    <property type="protein sequence ID" value="EUC28564.1"/>
    <property type="molecule type" value="Genomic_DNA"/>
</dbReference>
<dbReference type="GeneID" id="19143795"/>
<dbReference type="Pfam" id="PF11951">
    <property type="entry name" value="Fungal_trans_2"/>
    <property type="match status" value="1"/>
</dbReference>
<dbReference type="PANTHER" id="PTHR37540">
    <property type="entry name" value="TRANSCRIPTION FACTOR (ACR-2), PUTATIVE-RELATED-RELATED"/>
    <property type="match status" value="1"/>
</dbReference>
<dbReference type="AlphaFoldDB" id="W6Y0P4"/>
<evidence type="ECO:0000313" key="3">
    <source>
        <dbReference type="Proteomes" id="UP000053841"/>
    </source>
</evidence>
<accession>W6Y0P4</accession>
<evidence type="ECO:0000313" key="2">
    <source>
        <dbReference type="EMBL" id="EUC28564.1"/>
    </source>
</evidence>
<feature type="region of interest" description="Disordered" evidence="1">
    <location>
        <begin position="103"/>
        <end position="134"/>
    </location>
</feature>
<keyword evidence="3" id="KW-1185">Reference proteome</keyword>
<evidence type="ECO:0000256" key="1">
    <source>
        <dbReference type="SAM" id="MobiDB-lite"/>
    </source>
</evidence>
<dbReference type="eggNOG" id="ENOG502SVVP">
    <property type="taxonomic scope" value="Eukaryota"/>
</dbReference>
<dbReference type="KEGG" id="bze:COCCADRAFT_108810"/>
<reference evidence="2 3" key="1">
    <citation type="journal article" date="2013" name="PLoS Genet.">
        <title>Comparative genome structure, secondary metabolite, and effector coding capacity across Cochliobolus pathogens.</title>
        <authorList>
            <person name="Condon B.J."/>
            <person name="Leng Y."/>
            <person name="Wu D."/>
            <person name="Bushley K.E."/>
            <person name="Ohm R.A."/>
            <person name="Otillar R."/>
            <person name="Martin J."/>
            <person name="Schackwitz W."/>
            <person name="Grimwood J."/>
            <person name="MohdZainudin N."/>
            <person name="Xue C."/>
            <person name="Wang R."/>
            <person name="Manning V.A."/>
            <person name="Dhillon B."/>
            <person name="Tu Z.J."/>
            <person name="Steffenson B.J."/>
            <person name="Salamov A."/>
            <person name="Sun H."/>
            <person name="Lowry S."/>
            <person name="LaButti K."/>
            <person name="Han J."/>
            <person name="Copeland A."/>
            <person name="Lindquist E."/>
            <person name="Barry K."/>
            <person name="Schmutz J."/>
            <person name="Baker S.E."/>
            <person name="Ciuffetti L.M."/>
            <person name="Grigoriev I.V."/>
            <person name="Zhong S."/>
            <person name="Turgeon B.G."/>
        </authorList>
    </citation>
    <scope>NUCLEOTIDE SEQUENCE [LARGE SCALE GENOMIC DNA]</scope>
    <source>
        <strain evidence="2 3">26-R-13</strain>
    </source>
</reference>
<organism evidence="2 3">
    <name type="scientific">Cochliobolus carbonum (strain 26-R-13)</name>
    <name type="common">Maize leaf spot fungus</name>
    <name type="synonym">Bipolaris zeicola</name>
    <dbReference type="NCBI Taxonomy" id="930089"/>
    <lineage>
        <taxon>Eukaryota</taxon>
        <taxon>Fungi</taxon>
        <taxon>Dikarya</taxon>
        <taxon>Ascomycota</taxon>
        <taxon>Pezizomycotina</taxon>
        <taxon>Dothideomycetes</taxon>
        <taxon>Pleosporomycetidae</taxon>
        <taxon>Pleosporales</taxon>
        <taxon>Pleosporineae</taxon>
        <taxon>Pleosporaceae</taxon>
        <taxon>Bipolaris</taxon>
    </lineage>
</organism>
<gene>
    <name evidence="2" type="ORF">COCCADRAFT_108810</name>
</gene>
<dbReference type="Proteomes" id="UP000053841">
    <property type="component" value="Unassembled WGS sequence"/>
</dbReference>
<name>W6Y0P4_COCC2</name>
<protein>
    <recommendedName>
        <fullName evidence="4">Transcription factor domain-containing protein</fullName>
    </recommendedName>
</protein>
<dbReference type="PANTHER" id="PTHR37540:SF5">
    <property type="entry name" value="TRANSCRIPTION FACTOR DOMAIN-CONTAINING PROTEIN"/>
    <property type="match status" value="1"/>
</dbReference>
<dbReference type="RefSeq" id="XP_007717127.1">
    <property type="nucleotide sequence ID" value="XM_007718937.1"/>
</dbReference>
<feature type="region of interest" description="Disordered" evidence="1">
    <location>
        <begin position="1"/>
        <end position="31"/>
    </location>
</feature>
<dbReference type="HOGENOM" id="CLU_487427_0_0_1"/>